<evidence type="ECO:0000313" key="3">
    <source>
        <dbReference type="Proteomes" id="UP000006352"/>
    </source>
</evidence>
<keyword evidence="3" id="KW-1185">Reference proteome</keyword>
<evidence type="ECO:0000256" key="1">
    <source>
        <dbReference type="SAM" id="MobiDB-lite"/>
    </source>
</evidence>
<feature type="compositionally biased region" description="Basic and acidic residues" evidence="1">
    <location>
        <begin position="155"/>
        <end position="164"/>
    </location>
</feature>
<dbReference type="InParanoid" id="J4GLW1"/>
<feature type="region of interest" description="Disordered" evidence="1">
    <location>
        <begin position="39"/>
        <end position="64"/>
    </location>
</feature>
<dbReference type="EMBL" id="HE796956">
    <property type="protein sequence ID" value="CCL99905.1"/>
    <property type="molecule type" value="Genomic_DNA"/>
</dbReference>
<proteinExistence type="predicted"/>
<feature type="compositionally biased region" description="Polar residues" evidence="1">
    <location>
        <begin position="107"/>
        <end position="130"/>
    </location>
</feature>
<name>J4GLW1_9APHY</name>
<feature type="compositionally biased region" description="Low complexity" evidence="1">
    <location>
        <begin position="596"/>
        <end position="605"/>
    </location>
</feature>
<protein>
    <submittedName>
        <fullName evidence="2">Uncharacterized protein</fullName>
    </submittedName>
</protein>
<feature type="compositionally biased region" description="Basic and acidic residues" evidence="1">
    <location>
        <begin position="699"/>
        <end position="710"/>
    </location>
</feature>
<dbReference type="RefSeq" id="XP_012179188.1">
    <property type="nucleotide sequence ID" value="XM_012323798.1"/>
</dbReference>
<gene>
    <name evidence="2" type="ORF">FIBRA_01930</name>
</gene>
<dbReference type="AlphaFoldDB" id="J4GLW1"/>
<evidence type="ECO:0000313" key="2">
    <source>
        <dbReference type="EMBL" id="CCL99905.1"/>
    </source>
</evidence>
<reference evidence="2 3" key="1">
    <citation type="journal article" date="2012" name="Appl. Environ. Microbiol.">
        <title>Short-read sequencing for genomic analysis of the brown rot fungus Fibroporia radiculosa.</title>
        <authorList>
            <person name="Tang J.D."/>
            <person name="Perkins A.D."/>
            <person name="Sonstegard T.S."/>
            <person name="Schroeder S.G."/>
            <person name="Burgess S.C."/>
            <person name="Diehl S.V."/>
        </authorList>
    </citation>
    <scope>NUCLEOTIDE SEQUENCE [LARGE SCALE GENOMIC DNA]</scope>
    <source>
        <strain evidence="2 3">TFFH 294</strain>
    </source>
</reference>
<dbReference type="OrthoDB" id="2143914at2759"/>
<feature type="region of interest" description="Disordered" evidence="1">
    <location>
        <begin position="540"/>
        <end position="666"/>
    </location>
</feature>
<feature type="region of interest" description="Disordered" evidence="1">
    <location>
        <begin position="375"/>
        <end position="408"/>
    </location>
</feature>
<feature type="region of interest" description="Disordered" evidence="1">
    <location>
        <begin position="107"/>
        <end position="170"/>
    </location>
</feature>
<feature type="compositionally biased region" description="Basic and acidic residues" evidence="1">
    <location>
        <begin position="52"/>
        <end position="64"/>
    </location>
</feature>
<feature type="region of interest" description="Disordered" evidence="1">
    <location>
        <begin position="438"/>
        <end position="518"/>
    </location>
</feature>
<accession>J4GLW1</accession>
<dbReference type="Proteomes" id="UP000006352">
    <property type="component" value="Unassembled WGS sequence"/>
</dbReference>
<dbReference type="GeneID" id="24094816"/>
<feature type="region of interest" description="Disordered" evidence="1">
    <location>
        <begin position="696"/>
        <end position="736"/>
    </location>
</feature>
<sequence>MSTLVSELSRLRPLLLLQPSILRDPALLQHPAFGHLGSSKERAYIKRRKSKKDKDGKRDKDKDILVVPPIQIEQELEGDADADGEIDLDLVTNISTGEHADTAVSMDMTTKHMSTRTSRLDSSGRTQSSIDDGRDLFGPAQSAGSQQHPKSAVPKPEERLDKKIKDRKGRNKMLDDRAPILSDARAECLLFAARKIGRARSGVIARLVKEREERTRQEREREKVKKAADTVATKKGTTIGHEGTHAFDIGMSSTDPYWMHDPENQPGPSNYSYPVADQSTPRTIPISRHSTSATGMHLRGTHLTSHIHPPVQSPSQPTIAHILSPQTRIMPYGLSRQGGAHASASGAISPPAGLAIVGSSSGSSSILPITAAWPAPSTPTGNRQGIGPGKSSTPVRGSAVPANTPATPLDSLLSAARTLMIENDDDDDDNIRAEIHETTSLSSSTRRRTSTVASLESPVPKKRRIAANASFPGASTSGTGPRTRRQTKAAASLQQPQTMKLEKGKQKQTVVAGKGKQKEVAPAPIALTRVRSALDVLADQAAQEQERRPSAGPASRQESIEPDKRKSASSIAVAVRRHNSIGTEPAASPKSSGRRSPSFHPTFSHSPDRSFDQTQNCCLQDPPAQDQPNTSASGLTIGEQSREVHITSDQPGEAGGRQRDSETQAVSSIILQSGAISGTHLPLDSSSLVERSATLSQLTEDRTMEADERPSQPTLINNFVPPQGDAHTSHMDVSVG</sequence>
<organism evidence="2 3">
    <name type="scientific">Fibroporia radiculosa</name>
    <dbReference type="NCBI Taxonomy" id="599839"/>
    <lineage>
        <taxon>Eukaryota</taxon>
        <taxon>Fungi</taxon>
        <taxon>Dikarya</taxon>
        <taxon>Basidiomycota</taxon>
        <taxon>Agaricomycotina</taxon>
        <taxon>Agaricomycetes</taxon>
        <taxon>Polyporales</taxon>
        <taxon>Fibroporiaceae</taxon>
        <taxon>Fibroporia</taxon>
    </lineage>
</organism>
<dbReference type="STRING" id="599839.J4GLW1"/>
<dbReference type="HOGENOM" id="CLU_376841_0_0_1"/>